<feature type="compositionally biased region" description="Basic residues" evidence="1">
    <location>
        <begin position="1"/>
        <end position="14"/>
    </location>
</feature>
<proteinExistence type="predicted"/>
<accession>A0A2T5LP66</accession>
<feature type="compositionally biased region" description="Polar residues" evidence="1">
    <location>
        <begin position="151"/>
        <end position="169"/>
    </location>
</feature>
<sequence length="574" mass="57076">MAKKGGKNKGKGKKTGGAAAAATANMPTEAVNLAKPKLTASVDSAPTQQVEETIATTEDKVESIPTPAVEAASSVAPATTVATTAESATKGPATAPPNFTEAASNAAKIAFPTTEGQTIQDAVDKAQASKMGRIGSLEGEATNVLPETTVKESTLTTGTVESGAATSTALPDRSKELETAAEAHKRPHENGLTTKEEDQKPPKIAKMDDVPAVKTAAPPVAVGKENVATAPVAPAGTTLVQPQMVPGLGADPTDHTSKSLEVPGLSDVSSKDAAPAASPASKQPQAVEAVADAAEKKLAPVETQAKEETVSKPVAAASGIAATGAAATVGASTIDTAKEETAGKPVAAASGIAATGAAATVGATTIDTAKEMPAVTKPSAEAPVTGPTLTSTLEPVKEKVTDVKEKAKEAVKGPETPPVAAAPSAAATGVTGLDTSKATSTVDAAKEQAKEVTPPEQAHTAPAVSQPGTATTAPTGTAEPIGMPSSIYPQAEKAKEVAQEAQPTNPVASPAAQAARAAHEAQTGTDSTPAAQPEEGKTVPDQAQDVAGKEAAKIEKRKSGGGFWGWVKRKVKGA</sequence>
<dbReference type="VEuPathDB" id="FungiDB:P175DRAFT_0495473"/>
<comment type="caution">
    <text evidence="2">The sequence shown here is derived from an EMBL/GenBank/DDBJ whole genome shotgun (WGS) entry which is preliminary data.</text>
</comment>
<feature type="region of interest" description="Disordered" evidence="1">
    <location>
        <begin position="1"/>
        <end position="26"/>
    </location>
</feature>
<feature type="compositionally biased region" description="Low complexity" evidence="1">
    <location>
        <begin position="467"/>
        <end position="478"/>
    </location>
</feature>
<reference evidence="2 3" key="1">
    <citation type="journal article" date="2018" name="Proc. Natl. Acad. Sci. U.S.A.">
        <title>Linking secondary metabolites to gene clusters through genome sequencing of six diverse Aspergillus species.</title>
        <authorList>
            <person name="Kaerboelling I."/>
            <person name="Vesth T.C."/>
            <person name="Frisvad J.C."/>
            <person name="Nybo J.L."/>
            <person name="Theobald S."/>
            <person name="Kuo A."/>
            <person name="Bowyer P."/>
            <person name="Matsuda Y."/>
            <person name="Mondo S."/>
            <person name="Lyhne E.K."/>
            <person name="Kogle M.E."/>
            <person name="Clum A."/>
            <person name="Lipzen A."/>
            <person name="Salamov A."/>
            <person name="Ngan C.Y."/>
            <person name="Daum C."/>
            <person name="Chiniquy J."/>
            <person name="Barry K."/>
            <person name="LaButti K."/>
            <person name="Haridas S."/>
            <person name="Simmons B.A."/>
            <person name="Magnuson J.K."/>
            <person name="Mortensen U.H."/>
            <person name="Larsen T.O."/>
            <person name="Grigoriev I.V."/>
            <person name="Baker S.E."/>
            <person name="Andersen M.R."/>
        </authorList>
    </citation>
    <scope>NUCLEOTIDE SEQUENCE [LARGE SCALE GENOMIC DNA]</scope>
    <source>
        <strain evidence="2 3">IBT 24754</strain>
    </source>
</reference>
<dbReference type="GeneID" id="63812966"/>
<organism evidence="2 3">
    <name type="scientific">Aspergillus ochraceoroseus IBT 24754</name>
    <dbReference type="NCBI Taxonomy" id="1392256"/>
    <lineage>
        <taxon>Eukaryota</taxon>
        <taxon>Fungi</taxon>
        <taxon>Dikarya</taxon>
        <taxon>Ascomycota</taxon>
        <taxon>Pezizomycotina</taxon>
        <taxon>Eurotiomycetes</taxon>
        <taxon>Eurotiomycetidae</taxon>
        <taxon>Eurotiales</taxon>
        <taxon>Aspergillaceae</taxon>
        <taxon>Aspergillus</taxon>
        <taxon>Aspergillus subgen. Nidulantes</taxon>
    </lineage>
</organism>
<name>A0A2T5LP66_9EURO</name>
<feature type="compositionally biased region" description="Low complexity" evidence="1">
    <location>
        <begin position="418"/>
        <end position="432"/>
    </location>
</feature>
<evidence type="ECO:0000256" key="1">
    <source>
        <dbReference type="SAM" id="MobiDB-lite"/>
    </source>
</evidence>
<feature type="compositionally biased region" description="Basic and acidic residues" evidence="1">
    <location>
        <begin position="194"/>
        <end position="211"/>
    </location>
</feature>
<evidence type="ECO:0000313" key="2">
    <source>
        <dbReference type="EMBL" id="PTU18070.1"/>
    </source>
</evidence>
<gene>
    <name evidence="2" type="ORF">P175DRAFT_0495473</name>
</gene>
<feature type="compositionally biased region" description="Low complexity" evidence="1">
    <location>
        <begin position="65"/>
        <end position="89"/>
    </location>
</feature>
<evidence type="ECO:0000313" key="3">
    <source>
        <dbReference type="Proteomes" id="UP000244073"/>
    </source>
</evidence>
<feature type="compositionally biased region" description="Polar residues" evidence="1">
    <location>
        <begin position="433"/>
        <end position="442"/>
    </location>
</feature>
<dbReference type="AlphaFoldDB" id="A0A2T5LP66"/>
<feature type="compositionally biased region" description="Low complexity" evidence="1">
    <location>
        <begin position="16"/>
        <end position="25"/>
    </location>
</feature>
<feature type="region of interest" description="Disordered" evidence="1">
    <location>
        <begin position="137"/>
        <end position="293"/>
    </location>
</feature>
<dbReference type="OrthoDB" id="4509259at2759"/>
<feature type="compositionally biased region" description="Basic and acidic residues" evidence="1">
    <location>
        <begin position="547"/>
        <end position="558"/>
    </location>
</feature>
<feature type="compositionally biased region" description="Low complexity" evidence="1">
    <location>
        <begin position="266"/>
        <end position="292"/>
    </location>
</feature>
<dbReference type="EMBL" id="MSFN02000008">
    <property type="protein sequence ID" value="PTU18070.1"/>
    <property type="molecule type" value="Genomic_DNA"/>
</dbReference>
<feature type="region of interest" description="Disordered" evidence="1">
    <location>
        <begin position="372"/>
        <end position="561"/>
    </location>
</feature>
<dbReference type="RefSeq" id="XP_040749462.1">
    <property type="nucleotide sequence ID" value="XM_040896084.1"/>
</dbReference>
<feature type="compositionally biased region" description="Low complexity" evidence="1">
    <location>
        <begin position="212"/>
        <end position="238"/>
    </location>
</feature>
<feature type="compositionally biased region" description="Basic and acidic residues" evidence="1">
    <location>
        <begin position="395"/>
        <end position="412"/>
    </location>
</feature>
<protein>
    <submittedName>
        <fullName evidence="2">Uncharacterized protein</fullName>
    </submittedName>
</protein>
<feature type="compositionally biased region" description="Basic and acidic residues" evidence="1">
    <location>
        <begin position="172"/>
        <end position="184"/>
    </location>
</feature>
<feature type="region of interest" description="Disordered" evidence="1">
    <location>
        <begin position="54"/>
        <end position="99"/>
    </location>
</feature>
<dbReference type="Proteomes" id="UP000244073">
    <property type="component" value="Unassembled WGS sequence"/>
</dbReference>